<dbReference type="GO" id="GO:1904491">
    <property type="term" value="P:protein localization to ciliary transition zone"/>
    <property type="evidence" value="ECO:0007669"/>
    <property type="project" value="TreeGrafter"/>
</dbReference>
<dbReference type="GO" id="GO:0035869">
    <property type="term" value="C:ciliary transition zone"/>
    <property type="evidence" value="ECO:0007669"/>
    <property type="project" value="TreeGrafter"/>
</dbReference>
<evidence type="ECO:0000313" key="2">
    <source>
        <dbReference type="EMBL" id="KAF4691776.1"/>
    </source>
</evidence>
<feature type="non-terminal residue" evidence="2">
    <location>
        <position position="752"/>
    </location>
</feature>
<comment type="caution">
    <text evidence="2">The sequence shown here is derived from an EMBL/GenBank/DDBJ whole genome shotgun (WGS) entry which is preliminary data.</text>
</comment>
<dbReference type="OrthoDB" id="2162143at2759"/>
<dbReference type="Proteomes" id="UP000541610">
    <property type="component" value="Unassembled WGS sequence"/>
</dbReference>
<protein>
    <submittedName>
        <fullName evidence="2">Coiled-coil and C2 domain-containing protein 2A</fullName>
    </submittedName>
</protein>
<dbReference type="Pfam" id="PF24652">
    <property type="entry name" value="CEP76_C"/>
    <property type="match status" value="1"/>
</dbReference>
<dbReference type="EMBL" id="JABANP010000072">
    <property type="protein sequence ID" value="KAF4691776.1"/>
    <property type="molecule type" value="Genomic_DNA"/>
</dbReference>
<dbReference type="GO" id="GO:1905515">
    <property type="term" value="P:non-motile cilium assembly"/>
    <property type="evidence" value="ECO:0007669"/>
    <property type="project" value="TreeGrafter"/>
</dbReference>
<dbReference type="AlphaFoldDB" id="A0A7J6P7P2"/>
<sequence length="752" mass="82614">AYLTALDGGTEVRSEFELPLLISTPGPYPGELPLDGIVPASVPDPPGGPPLVPSPLQCIPCRNLLTHSLLVLEVYETGDGAPEIAAEAVVIMKTRQSAEASESQLWKAVAVKLVFSSRVTHVYQQHQREPVTVGGRAKEDSEHSAGITAGVLTWPDAATSSHGGYVVPPSLLLVPERDAIMSLHIEAALAASGCWRLGYVAKRSADDVARELRGVSPSGKATYKDFIDRVGARVSNLQIKSVVTYRSVIAECEIDLLSWLQWAGCCEISALRRRGRHIQLARTLAERKRRKQLIYIFKPASPDSFPQHFNHGFDWCAGCLSRIAPFAKASVQQAGREFAGMGTSTFGIVVEARVTDFHGEMVSGGYEKKGFLQEGSCRVVTSRQCALTGSGLADTERRFLGSYILCLCRYIQWPSAVDGTFRLDTPVTGEHATLLCSYFKRIDAHRRLQSSNYPVVESSCIVCRYIADEKAMFVLRRDTSSGHCEIWQPASGECFFLPNAGRPSTGSFADSFRTFLKKPAAEDSSGTGEKLRATPYCPIRRVIAVFNDSNVWFYRKQQLDNSAARRFVGHLHDLRARVIPEQIAVNEADSIKYNVISQKHIDTLQATLQSRLESNIRQYRSCIGTGLTRLDSSLRNALMDICDLFEKHAQTDRISGNESVFPLKPKEVPEVTGSSLEQALNGLDQLVGDARVFGVPINVTYTDVSTLWQKVVNTGVLDPVGQTCDFAVAVRVFSYPANVLSVWAFVVCCARD</sequence>
<dbReference type="InterPro" id="IPR056288">
    <property type="entry name" value="CEP76_C"/>
</dbReference>
<dbReference type="PANTHER" id="PTHR20837:SF0">
    <property type="entry name" value="COILED-COIL AND C2 DOMAIN-CONTAINING PROTEIN 2A"/>
    <property type="match status" value="1"/>
</dbReference>
<name>A0A7J6P7P2_PEROL</name>
<evidence type="ECO:0000313" key="3">
    <source>
        <dbReference type="Proteomes" id="UP000541610"/>
    </source>
</evidence>
<dbReference type="InterPro" id="IPR052434">
    <property type="entry name" value="Tectonic-like_complex_comp"/>
</dbReference>
<evidence type="ECO:0000259" key="1">
    <source>
        <dbReference type="Pfam" id="PF24652"/>
    </source>
</evidence>
<gene>
    <name evidence="2" type="primary">CC2D2A_2</name>
    <name evidence="2" type="ORF">FOZ60_014927</name>
</gene>
<feature type="domain" description="Centrosomal protein of 76 kDa C-terminal" evidence="1">
    <location>
        <begin position="599"/>
        <end position="748"/>
    </location>
</feature>
<dbReference type="PANTHER" id="PTHR20837">
    <property type="entry name" value="CENTROSOMAL PROTEIN-RELATED"/>
    <property type="match status" value="1"/>
</dbReference>
<organism evidence="2 3">
    <name type="scientific">Perkinsus olseni</name>
    <name type="common">Perkinsus atlanticus</name>
    <dbReference type="NCBI Taxonomy" id="32597"/>
    <lineage>
        <taxon>Eukaryota</taxon>
        <taxon>Sar</taxon>
        <taxon>Alveolata</taxon>
        <taxon>Perkinsozoa</taxon>
        <taxon>Perkinsea</taxon>
        <taxon>Perkinsida</taxon>
        <taxon>Perkinsidae</taxon>
        <taxon>Perkinsus</taxon>
    </lineage>
</organism>
<reference evidence="2 3" key="1">
    <citation type="submission" date="2020-04" db="EMBL/GenBank/DDBJ databases">
        <title>Perkinsus olseni comparative genomics.</title>
        <authorList>
            <person name="Bogema D.R."/>
        </authorList>
    </citation>
    <scope>NUCLEOTIDE SEQUENCE [LARGE SCALE GENOMIC DNA]</scope>
    <source>
        <strain evidence="2">00978-12</strain>
    </source>
</reference>
<proteinExistence type="predicted"/>
<accession>A0A7J6P7P2</accession>